<name>S3CF36_OPHP1</name>
<dbReference type="HOGENOM" id="CLU_006603_0_0_1"/>
<dbReference type="Pfam" id="PF11951">
    <property type="entry name" value="Fungal_trans_2"/>
    <property type="match status" value="2"/>
</dbReference>
<dbReference type="GO" id="GO:0045944">
    <property type="term" value="P:positive regulation of transcription by RNA polymerase II"/>
    <property type="evidence" value="ECO:0007669"/>
    <property type="project" value="TreeGrafter"/>
</dbReference>
<feature type="compositionally biased region" description="Acidic residues" evidence="7">
    <location>
        <begin position="316"/>
        <end position="336"/>
    </location>
</feature>
<dbReference type="GO" id="GO:0005634">
    <property type="term" value="C:nucleus"/>
    <property type="evidence" value="ECO:0007669"/>
    <property type="project" value="UniProtKB-SubCell"/>
</dbReference>
<dbReference type="eggNOG" id="ENOG502QT9U">
    <property type="taxonomic scope" value="Eukaryota"/>
</dbReference>
<keyword evidence="6" id="KW-0539">Nucleus</keyword>
<sequence length="1001" mass="111153">MEPENLKAEVLSGSAGNDQDPSQSSNKKPAVKKRTKTGCLTCRRRRIKCDESKPRCSNCIKSKRQCDGYNQRVIFKDPLGTYQSGHMGNIMFQNQHAHHMFTNHQLPPGTRNMPPPQGALPYIAPRPPMLNGLPPGVPLQHFHPQMQQRHVPMHGHQHGLPQHPELLQHGQPAGPNPSAFVPPSQPNAPLDPSSFNQPWQQLPPNLPGLDAYAQPSLPRPSAFNDGFVAAGGLLAGPTGNPAQWHNDGVLSGSVSGPSQQSNPQIAQPLGESSSISHPQPSAQINLQPQVYDYDQTDAAVPTRYHVFEEGDAYWYPDDDASMAESEEEGESDDEPDHLENNDLGAIVATRLHGSQLADTFGTRLRTFSTSMDDYTLSTYVPSSTNSPLNNAQTAAVFWYFVNVTGPSMSLFERRPFDPTPIFQGQPVPRSRQHIWTYTFPIIALNHPALLQAMLALGSLQMAKLQGLPHTASMKHYHLSLRRVARNYQSASRRVQPATLAATMLLGFYEVWNSDHDKWCKHMWGARAILKEIPVRDMTNKIISLKRNRRQILQDLNLELGDPQFADSIVSEHDIDLVDSSLIARLSGRPVAYEEATPDPHVSSSAGPIPSWTAPNHYTEKDIETYELISDVFWWYCKMDVYQSILGGTSLLMEYTYWTQCAPRSPIGTIDAIYGTYDHLMLLLGRLCNFQSKDQVRKRKAKKMDGAGGGPQGQSPPFSGMMPSTGHVTIPTGFSPPREASPQSETQEEIDFEASTAAAIREWESIRQTLDMFRTLLGPDFDALGPEYEPPVSSPFGNALKYRTYSIASIWMNYYMGLIVLHRAHPSMPPVAMAAAGLAARQTAPYANEIGRIICGLEDLTKMDKISTLTGGVSIESSFPLFVAAVQYQDITHRHWTVRRLQSVARLTGWQSARQISIGCETGWIKAASMGRGPPYASPADLEEVPSSIWDKPRRISDRIRELDSGEERLVLSSSERPQYAVGLLSMEADLEKLDLRDNHQT</sequence>
<dbReference type="PANTHER" id="PTHR37534">
    <property type="entry name" value="TRANSCRIPTIONAL ACTIVATOR PROTEIN UGA3"/>
    <property type="match status" value="1"/>
</dbReference>
<evidence type="ECO:0000259" key="8">
    <source>
        <dbReference type="PROSITE" id="PS50048"/>
    </source>
</evidence>
<dbReference type="Pfam" id="PF00172">
    <property type="entry name" value="Zn_clus"/>
    <property type="match status" value="1"/>
</dbReference>
<dbReference type="VEuPathDB" id="FungiDB:F503_05786"/>
<dbReference type="GO" id="GO:0008270">
    <property type="term" value="F:zinc ion binding"/>
    <property type="evidence" value="ECO:0007669"/>
    <property type="project" value="InterPro"/>
</dbReference>
<evidence type="ECO:0000256" key="3">
    <source>
        <dbReference type="ARBA" id="ARBA00023015"/>
    </source>
</evidence>
<feature type="region of interest" description="Disordered" evidence="7">
    <location>
        <begin position="315"/>
        <end position="339"/>
    </location>
</feature>
<dbReference type="GO" id="GO:0000981">
    <property type="term" value="F:DNA-binding transcription factor activity, RNA polymerase II-specific"/>
    <property type="evidence" value="ECO:0007669"/>
    <property type="project" value="InterPro"/>
</dbReference>
<dbReference type="OrthoDB" id="5391043at2759"/>
<dbReference type="Proteomes" id="UP000016923">
    <property type="component" value="Unassembled WGS sequence"/>
</dbReference>
<dbReference type="InterPro" id="IPR021858">
    <property type="entry name" value="Fun_TF"/>
</dbReference>
<comment type="subcellular location">
    <subcellularLocation>
        <location evidence="1">Nucleus</location>
    </subcellularLocation>
</comment>
<feature type="compositionally biased region" description="Polar residues" evidence="7">
    <location>
        <begin position="14"/>
        <end position="27"/>
    </location>
</feature>
<feature type="region of interest" description="Disordered" evidence="7">
    <location>
        <begin position="1"/>
        <end position="36"/>
    </location>
</feature>
<feature type="region of interest" description="Disordered" evidence="7">
    <location>
        <begin position="697"/>
        <end position="721"/>
    </location>
</feature>
<dbReference type="OMA" id="IAGIWMN"/>
<evidence type="ECO:0000256" key="4">
    <source>
        <dbReference type="ARBA" id="ARBA00023125"/>
    </source>
</evidence>
<evidence type="ECO:0000256" key="7">
    <source>
        <dbReference type="SAM" id="MobiDB-lite"/>
    </source>
</evidence>
<feature type="domain" description="Zn(2)-C6 fungal-type" evidence="8">
    <location>
        <begin position="38"/>
        <end position="66"/>
    </location>
</feature>
<keyword evidence="3" id="KW-0805">Transcription regulation</keyword>
<feature type="region of interest" description="Disordered" evidence="7">
    <location>
        <begin position="238"/>
        <end position="281"/>
    </location>
</feature>
<dbReference type="SMART" id="SM00066">
    <property type="entry name" value="GAL4"/>
    <property type="match status" value="1"/>
</dbReference>
<evidence type="ECO:0000256" key="2">
    <source>
        <dbReference type="ARBA" id="ARBA00022833"/>
    </source>
</evidence>
<dbReference type="CDD" id="cd00067">
    <property type="entry name" value="GAL4"/>
    <property type="match status" value="1"/>
</dbReference>
<dbReference type="STRING" id="1262450.S3CF36"/>
<dbReference type="SUPFAM" id="SSF57701">
    <property type="entry name" value="Zn2/Cys6 DNA-binding domain"/>
    <property type="match status" value="1"/>
</dbReference>
<dbReference type="PROSITE" id="PS00463">
    <property type="entry name" value="ZN2_CY6_FUNGAL_1"/>
    <property type="match status" value="1"/>
</dbReference>
<evidence type="ECO:0000313" key="9">
    <source>
        <dbReference type="EMBL" id="EPE10691.1"/>
    </source>
</evidence>
<keyword evidence="4" id="KW-0238">DNA-binding</keyword>
<dbReference type="InterPro" id="IPR036864">
    <property type="entry name" value="Zn2-C6_fun-type_DNA-bd_sf"/>
</dbReference>
<feature type="compositionally biased region" description="Polar residues" evidence="7">
    <location>
        <begin position="252"/>
        <end position="281"/>
    </location>
</feature>
<dbReference type="GO" id="GO:0000976">
    <property type="term" value="F:transcription cis-regulatory region binding"/>
    <property type="evidence" value="ECO:0007669"/>
    <property type="project" value="TreeGrafter"/>
</dbReference>
<dbReference type="Gene3D" id="4.10.240.10">
    <property type="entry name" value="Zn(2)-C6 fungal-type DNA-binding domain"/>
    <property type="match status" value="1"/>
</dbReference>
<dbReference type="PROSITE" id="PS50048">
    <property type="entry name" value="ZN2_CY6_FUNGAL_2"/>
    <property type="match status" value="1"/>
</dbReference>
<keyword evidence="2" id="KW-0862">Zinc</keyword>
<accession>S3CF36</accession>
<organism evidence="9 10">
    <name type="scientific">Ophiostoma piceae (strain UAMH 11346)</name>
    <name type="common">Sap stain fungus</name>
    <dbReference type="NCBI Taxonomy" id="1262450"/>
    <lineage>
        <taxon>Eukaryota</taxon>
        <taxon>Fungi</taxon>
        <taxon>Dikarya</taxon>
        <taxon>Ascomycota</taxon>
        <taxon>Pezizomycotina</taxon>
        <taxon>Sordariomycetes</taxon>
        <taxon>Sordariomycetidae</taxon>
        <taxon>Ophiostomatales</taxon>
        <taxon>Ophiostomataceae</taxon>
        <taxon>Ophiostoma</taxon>
    </lineage>
</organism>
<dbReference type="EMBL" id="KE148146">
    <property type="protein sequence ID" value="EPE10691.1"/>
    <property type="molecule type" value="Genomic_DNA"/>
</dbReference>
<evidence type="ECO:0000256" key="6">
    <source>
        <dbReference type="ARBA" id="ARBA00023242"/>
    </source>
</evidence>
<evidence type="ECO:0000256" key="5">
    <source>
        <dbReference type="ARBA" id="ARBA00023163"/>
    </source>
</evidence>
<evidence type="ECO:0000313" key="10">
    <source>
        <dbReference type="Proteomes" id="UP000016923"/>
    </source>
</evidence>
<feature type="region of interest" description="Disordered" evidence="7">
    <location>
        <begin position="153"/>
        <end position="192"/>
    </location>
</feature>
<proteinExistence type="predicted"/>
<protein>
    <submittedName>
        <fullName evidence="9">C6 zinc finger domain containing protein</fullName>
    </submittedName>
</protein>
<dbReference type="AlphaFoldDB" id="S3CF36"/>
<reference evidence="9 10" key="1">
    <citation type="journal article" date="2013" name="BMC Genomics">
        <title>The genome and transcriptome of the pine saprophyte Ophiostoma piceae, and a comparison with the bark beetle-associated pine pathogen Grosmannia clavigera.</title>
        <authorList>
            <person name="Haridas S."/>
            <person name="Wang Y."/>
            <person name="Lim L."/>
            <person name="Massoumi Alamouti S."/>
            <person name="Jackman S."/>
            <person name="Docking R."/>
            <person name="Robertson G."/>
            <person name="Birol I."/>
            <person name="Bohlmann J."/>
            <person name="Breuil C."/>
        </authorList>
    </citation>
    <scope>NUCLEOTIDE SEQUENCE [LARGE SCALE GENOMIC DNA]</scope>
    <source>
        <strain evidence="9 10">UAMH 11346</strain>
    </source>
</reference>
<evidence type="ECO:0000256" key="1">
    <source>
        <dbReference type="ARBA" id="ARBA00004123"/>
    </source>
</evidence>
<dbReference type="InterPro" id="IPR001138">
    <property type="entry name" value="Zn2Cys6_DnaBD"/>
</dbReference>
<keyword evidence="10" id="KW-1185">Reference proteome</keyword>
<keyword evidence="5" id="KW-0804">Transcription</keyword>
<gene>
    <name evidence="9" type="ORF">F503_05786</name>
</gene>
<dbReference type="PANTHER" id="PTHR37534:SF23">
    <property type="entry name" value="ZN(II)2CYS6 TRANSCRIPTION FACTOR (EUROFUNG)"/>
    <property type="match status" value="1"/>
</dbReference>